<dbReference type="AlphaFoldDB" id="A0A8C4QFU0"/>
<keyword evidence="4" id="KW-0325">Glycoprotein</keyword>
<dbReference type="Proteomes" id="UP000694388">
    <property type="component" value="Unplaced"/>
</dbReference>
<dbReference type="SMART" id="SM00013">
    <property type="entry name" value="LRRNT"/>
    <property type="match status" value="1"/>
</dbReference>
<dbReference type="PANTHER" id="PTHR45842:SF12">
    <property type="entry name" value="KEKKON 5, ISOFORM A"/>
    <property type="match status" value="1"/>
</dbReference>
<accession>A0A8C4QFU0</accession>
<evidence type="ECO:0000256" key="3">
    <source>
        <dbReference type="ARBA" id="ARBA00022737"/>
    </source>
</evidence>
<evidence type="ECO:0000256" key="4">
    <source>
        <dbReference type="ARBA" id="ARBA00023180"/>
    </source>
</evidence>
<keyword evidence="3" id="KW-0677">Repeat</keyword>
<evidence type="ECO:0000313" key="6">
    <source>
        <dbReference type="Ensembl" id="ENSEBUP00000014352.1"/>
    </source>
</evidence>
<reference evidence="6" key="1">
    <citation type="submission" date="2025-08" db="UniProtKB">
        <authorList>
            <consortium name="Ensembl"/>
        </authorList>
    </citation>
    <scope>IDENTIFICATION</scope>
</reference>
<dbReference type="SMART" id="SM00369">
    <property type="entry name" value="LRR_TYP"/>
    <property type="match status" value="4"/>
</dbReference>
<evidence type="ECO:0000259" key="5">
    <source>
        <dbReference type="SMART" id="SM00013"/>
    </source>
</evidence>
<dbReference type="InterPro" id="IPR000372">
    <property type="entry name" value="LRRNT"/>
</dbReference>
<dbReference type="Ensembl" id="ENSEBUT00000014928.1">
    <property type="protein sequence ID" value="ENSEBUP00000014352.1"/>
    <property type="gene ID" value="ENSEBUG00000009040.1"/>
</dbReference>
<keyword evidence="7" id="KW-1185">Reference proteome</keyword>
<dbReference type="GeneTree" id="ENSGT00940000174294"/>
<proteinExistence type="predicted"/>
<feature type="domain" description="LRRNT" evidence="5">
    <location>
        <begin position="40"/>
        <end position="71"/>
    </location>
</feature>
<dbReference type="InterPro" id="IPR050467">
    <property type="entry name" value="LRFN"/>
</dbReference>
<evidence type="ECO:0000256" key="1">
    <source>
        <dbReference type="ARBA" id="ARBA00022614"/>
    </source>
</evidence>
<keyword evidence="1" id="KW-0433">Leucine-rich repeat</keyword>
<name>A0A8C4QFU0_EPTBU</name>
<dbReference type="Pfam" id="PF13855">
    <property type="entry name" value="LRR_8"/>
    <property type="match status" value="1"/>
</dbReference>
<dbReference type="InterPro" id="IPR001611">
    <property type="entry name" value="Leu-rich_rpt"/>
</dbReference>
<protein>
    <recommendedName>
        <fullName evidence="5">LRRNT domain-containing protein</fullName>
    </recommendedName>
</protein>
<reference evidence="6" key="2">
    <citation type="submission" date="2025-09" db="UniProtKB">
        <authorList>
            <consortium name="Ensembl"/>
        </authorList>
    </citation>
    <scope>IDENTIFICATION</scope>
</reference>
<organism evidence="6 7">
    <name type="scientific">Eptatretus burgeri</name>
    <name type="common">Inshore hagfish</name>
    <dbReference type="NCBI Taxonomy" id="7764"/>
    <lineage>
        <taxon>Eukaryota</taxon>
        <taxon>Metazoa</taxon>
        <taxon>Chordata</taxon>
        <taxon>Craniata</taxon>
        <taxon>Vertebrata</taxon>
        <taxon>Cyclostomata</taxon>
        <taxon>Myxini</taxon>
        <taxon>Myxiniformes</taxon>
        <taxon>Myxinidae</taxon>
        <taxon>Eptatretinae</taxon>
        <taxon>Eptatretus</taxon>
    </lineage>
</organism>
<dbReference type="PANTHER" id="PTHR45842">
    <property type="entry name" value="SYNAPTIC ADHESION-LIKE MOLECULE SALM"/>
    <property type="match status" value="1"/>
</dbReference>
<evidence type="ECO:0000256" key="2">
    <source>
        <dbReference type="ARBA" id="ARBA00022729"/>
    </source>
</evidence>
<sequence>MLRSLKKFHILIEDHGLYILNPTYAGVLLSSVWCWLSNWACDVCLCFGTQVNCSSRGLHYVPGSIPGNTTSLNLSHNQIHCIKTSAFIGLDKLLELDLSWNDLQTVEPTILQHTNALRNLNLQSNLLTELPQRLLIPTPMLISLSISNNSLKLLPKRFFRWLPHFKNLTAAKNPWLCDCEMLHFANWIKRKPDISTDSNNLLCSNSDETVVTTDYTSCMSTHDWPKFFHSDTMSHFYSDLHETSPPGRGKASYLHPPQKLPTSIFKNMFCRKK</sequence>
<dbReference type="Gene3D" id="3.80.10.10">
    <property type="entry name" value="Ribonuclease Inhibitor"/>
    <property type="match status" value="2"/>
</dbReference>
<dbReference type="InterPro" id="IPR032675">
    <property type="entry name" value="LRR_dom_sf"/>
</dbReference>
<dbReference type="SUPFAM" id="SSF52058">
    <property type="entry name" value="L domain-like"/>
    <property type="match status" value="1"/>
</dbReference>
<evidence type="ECO:0000313" key="7">
    <source>
        <dbReference type="Proteomes" id="UP000694388"/>
    </source>
</evidence>
<keyword evidence="2" id="KW-0732">Signal</keyword>
<dbReference type="InterPro" id="IPR003591">
    <property type="entry name" value="Leu-rich_rpt_typical-subtyp"/>
</dbReference>